<dbReference type="RefSeq" id="YP_009177225.1">
    <property type="nucleotide sequence ID" value="NC_028244.1"/>
</dbReference>
<accession>A0A0C5KP01</accession>
<evidence type="ECO:0000313" key="1">
    <source>
        <dbReference type="EMBL" id="AJP67518.1"/>
    </source>
</evidence>
<proteinExistence type="predicted"/>
<dbReference type="GeneID" id="26122898"/>
<organism evidence="1 2">
    <name type="scientific">Cytorhabdovirus hordei</name>
    <dbReference type="NCBI Taxonomy" id="1985699"/>
    <lineage>
        <taxon>Viruses</taxon>
        <taxon>Riboviria</taxon>
        <taxon>Orthornavirae</taxon>
        <taxon>Negarnaviricota</taxon>
        <taxon>Haploviricotina</taxon>
        <taxon>Monjiviricetes</taxon>
        <taxon>Mononegavirales</taxon>
        <taxon>Rhabdoviridae</taxon>
        <taxon>Betarhabdovirinae</taxon>
        <taxon>Betacytorhabdovirus</taxon>
        <taxon>Betacytorhabdovirus hordei</taxon>
    </lineage>
</organism>
<dbReference type="Proteomes" id="UP000164342">
    <property type="component" value="Segment"/>
</dbReference>
<dbReference type="EMBL" id="KM213865">
    <property type="protein sequence ID" value="AJP67518.1"/>
    <property type="molecule type" value="Viral_cRNA"/>
</dbReference>
<sequence>MTTSNVELTMAISSGWIKSGENIILLGNSSFLGTIDPRYYDIDISMSSKGISVEVFRNNKCIPATSRTHFSFSGIDVCDRSLNMIAYCDVDRGVEISGLSRLSADAGISIHHDAVPHVISNIRP</sequence>
<dbReference type="KEGG" id="vg:26122898"/>
<reference evidence="1 2" key="1">
    <citation type="journal article" date="2015" name="Virology">
        <title>Characterization of the complete genome of Barley yellow striate mosaic virus reveals a nested gene encoding a small hydrophobic protein.</title>
        <authorList>
            <person name="Yan T."/>
            <person name="Zhu J.R."/>
            <person name="Di D."/>
            <person name="Gao Q."/>
            <person name="Zhang Y."/>
            <person name="Zhang A."/>
            <person name="Yan C."/>
            <person name="Miao H."/>
            <person name="Wang X.B."/>
        </authorList>
    </citation>
    <scope>NUCLEOTIDE SEQUENCE [LARGE SCALE GENOMIC DNA]</scope>
    <source>
        <strain evidence="1">Hebei</strain>
    </source>
</reference>
<name>A0A0C5KP01_9RHAB</name>
<keyword evidence="2" id="KW-1185">Reference proteome</keyword>
<protein>
    <submittedName>
        <fullName evidence="1">4 protein</fullName>
    </submittedName>
</protein>
<evidence type="ECO:0000313" key="2">
    <source>
        <dbReference type="Proteomes" id="UP000164342"/>
    </source>
</evidence>